<reference evidence="1 2" key="2">
    <citation type="submission" date="2019-05" db="EMBL/GenBank/DDBJ databases">
        <authorList>
            <person name="Lianzixin W."/>
        </authorList>
    </citation>
    <scope>NUCLEOTIDE SEQUENCE [LARGE SCALE GENOMIC DNA]</scope>
    <source>
        <strain evidence="1 2">EC11</strain>
    </source>
</reference>
<accession>A0ABX0IRX8</accession>
<organism evidence="1 2">
    <name type="scientific">Flavobacterium jejuense</name>
    <dbReference type="NCBI Taxonomy" id="1544455"/>
    <lineage>
        <taxon>Bacteria</taxon>
        <taxon>Pseudomonadati</taxon>
        <taxon>Bacteroidota</taxon>
        <taxon>Flavobacteriia</taxon>
        <taxon>Flavobacteriales</taxon>
        <taxon>Flavobacteriaceae</taxon>
        <taxon>Flavobacterium</taxon>
    </lineage>
</organism>
<reference evidence="1 2" key="3">
    <citation type="submission" date="2020-02" db="EMBL/GenBank/DDBJ databases">
        <title>Flavobacterium profundi sp. nov., isolated from a deep-sea seamount.</title>
        <authorList>
            <person name="Zhang D.-C."/>
        </authorList>
    </citation>
    <scope>NUCLEOTIDE SEQUENCE [LARGE SCALE GENOMIC DNA]</scope>
    <source>
        <strain evidence="1 2">EC11</strain>
    </source>
</reference>
<keyword evidence="2" id="KW-1185">Reference proteome</keyword>
<dbReference type="Proteomes" id="UP000817854">
    <property type="component" value="Unassembled WGS sequence"/>
</dbReference>
<protein>
    <submittedName>
        <fullName evidence="1">Uncharacterized protein</fullName>
    </submittedName>
</protein>
<comment type="caution">
    <text evidence="1">The sequence shown here is derived from an EMBL/GenBank/DDBJ whole genome shotgun (WGS) entry which is preliminary data.</text>
</comment>
<evidence type="ECO:0000313" key="1">
    <source>
        <dbReference type="EMBL" id="NHN26632.1"/>
    </source>
</evidence>
<dbReference type="EMBL" id="VEVQ02000008">
    <property type="protein sequence ID" value="NHN26632.1"/>
    <property type="molecule type" value="Genomic_DNA"/>
</dbReference>
<gene>
    <name evidence="1" type="ORF">FIA58_013180</name>
</gene>
<proteinExistence type="predicted"/>
<dbReference type="RefSeq" id="WP_140962949.1">
    <property type="nucleotide sequence ID" value="NZ_VEVQ02000008.1"/>
</dbReference>
<reference evidence="2" key="1">
    <citation type="submission" date="2019-05" db="EMBL/GenBank/DDBJ databases">
        <title>Flavobacterium profundi sp. nov., isolated from a deep-sea seamount.</title>
        <authorList>
            <person name="Zhang D.-C."/>
        </authorList>
    </citation>
    <scope>NUCLEOTIDE SEQUENCE [LARGE SCALE GENOMIC DNA]</scope>
    <source>
        <strain evidence="2">EC11</strain>
    </source>
</reference>
<evidence type="ECO:0000313" key="2">
    <source>
        <dbReference type="Proteomes" id="UP000817854"/>
    </source>
</evidence>
<sequence length="557" mass="65828">MKYKLLISREGVNQVKIFKHQTNGLYTNEWNFSLKGDDEPIVFSEFYNENQFVVINWNGWIRLFDAEKKELVLDYNLNGNIGAEAVFSIDKSKIYIVLKDKEHKTFLATLCLATHKIQLQELGNYFSFYLQIRNDGCLLFYKQNWRFENNKKVYSHGFTVYNPVTKERNYYSLPHVPHSSFDVVKPFIDAQKNIGIMPYYGEVTVKKKDNENALFEYKIMLFDLNTFEIELLVVRDFELNQLGCSDCNELAEQFLNLNEGKEYQEAISKFCYNLNSIKFVEDGFWLCWRGGILRKVYDDKTLSPLLVTSEVSNTNMGGMFEFIFFHTYLSKITDKKIFLSEHRNYYVFDLPEITNQKSEMLIPIQLKKMDLEEIEKLSYSKEKSKEIANLSKIIIEVNDLSEEEDLINVLQQIENKISNIEELGIGTKLVFHIEDKKGNILNEKDFFEKVIALKNVPKIVQAIIENFCQYSKAKYIYRNEEETALCHAVLELAKQGESYLHTILRYLDTIDLDHDVFNRENLVPYLEEQYTRDFLMKKIQSVSEDLLEWYEYYSEFE</sequence>
<name>A0ABX0IRX8_9FLAO</name>